<feature type="region of interest" description="Disordered" evidence="11">
    <location>
        <begin position="686"/>
        <end position="743"/>
    </location>
</feature>
<evidence type="ECO:0000256" key="2">
    <source>
        <dbReference type="ARBA" id="ARBA00004370"/>
    </source>
</evidence>
<dbReference type="PANTHER" id="PTHR30627:SF6">
    <property type="entry name" value="BETA-LACTAMASE YBXI-RELATED"/>
    <property type="match status" value="1"/>
</dbReference>
<feature type="domain" description="Penicillin-binding protein dimerisation" evidence="14">
    <location>
        <begin position="53"/>
        <end position="259"/>
    </location>
</feature>
<keyword evidence="12" id="KW-0812">Transmembrane</keyword>
<keyword evidence="5" id="KW-0121">Carboxypeptidase</keyword>
<reference evidence="15 16" key="1">
    <citation type="submission" date="2024-04" db="EMBL/GenBank/DDBJ databases">
        <title>Luteolibacter sp. isolated from soil.</title>
        <authorList>
            <person name="An J."/>
        </authorList>
    </citation>
    <scope>NUCLEOTIDE SEQUENCE [LARGE SCALE GENOMIC DNA]</scope>
    <source>
        <strain evidence="15 16">Y139</strain>
    </source>
</reference>
<feature type="compositionally biased region" description="Basic residues" evidence="11">
    <location>
        <begin position="733"/>
        <end position="743"/>
    </location>
</feature>
<evidence type="ECO:0000256" key="4">
    <source>
        <dbReference type="ARBA" id="ARBA00012865"/>
    </source>
</evidence>
<dbReference type="InterPro" id="IPR050515">
    <property type="entry name" value="Beta-lactam/transpept"/>
</dbReference>
<keyword evidence="5" id="KW-0645">Protease</keyword>
<dbReference type="InterPro" id="IPR005311">
    <property type="entry name" value="PBP_dimer"/>
</dbReference>
<evidence type="ECO:0000256" key="9">
    <source>
        <dbReference type="ARBA" id="ARBA00023251"/>
    </source>
</evidence>
<dbReference type="SUPFAM" id="SSF56519">
    <property type="entry name" value="Penicillin binding protein dimerisation domain"/>
    <property type="match status" value="1"/>
</dbReference>
<dbReference type="PANTHER" id="PTHR30627">
    <property type="entry name" value="PEPTIDOGLYCAN D,D-TRANSPEPTIDASE"/>
    <property type="match status" value="1"/>
</dbReference>
<evidence type="ECO:0000259" key="13">
    <source>
        <dbReference type="Pfam" id="PF00905"/>
    </source>
</evidence>
<dbReference type="Pfam" id="PF03717">
    <property type="entry name" value="PBP_dimer"/>
    <property type="match status" value="1"/>
</dbReference>
<organism evidence="15 16">
    <name type="scientific">Luteolibacter soli</name>
    <dbReference type="NCBI Taxonomy" id="3135280"/>
    <lineage>
        <taxon>Bacteria</taxon>
        <taxon>Pseudomonadati</taxon>
        <taxon>Verrucomicrobiota</taxon>
        <taxon>Verrucomicrobiia</taxon>
        <taxon>Verrucomicrobiales</taxon>
        <taxon>Verrucomicrobiaceae</taxon>
        <taxon>Luteolibacter</taxon>
    </lineage>
</organism>
<dbReference type="EC" id="3.5.2.6" evidence="4 10"/>
<accession>A0ABU9AUE8</accession>
<keyword evidence="9 10" id="KW-0046">Antibiotic resistance</keyword>
<sequence>MIEPRYRLRVYILTALVLFGFGVLLSRLYEFQIIEQKAFKDQIPGNRQITVREPGIRGEIKDRNGIVLARNKRQFEVSFNLEEIHQAYRLQREEATKNDIGDEKGMPRSVKVTDIVEIVKERVIGPLADLGLARDFNADAMRVHYKTHGGLVPFVYTTDVTYDDFAKFAEHSLDIPGVYLNVRPLREYPYKALSCHALGYLRQWSKGTIPEAARREYGYQYIGDDAGIAGVEATLDDMLRGTEGWKKIVKNEKGKILGEGAYDVLDPGVGAEVTLTIDAEAQYLVSNVIRRAGDASGIVMDVRTGEILAMASIPDYDPNDYIPSISEAKAKEYDSNPLHPWMDRNINAFAPGSTFKIPTALVGATRGLATRVFNCSGGVNYGTQRVRCWIEKQKGGSHGPLTLPKAIQQSCNPYFMQLANAIGAPGMPDGFRMLGFGEKTGIPLPGEQTGTVIGSREWLRRNPNERSTPINMGFAAIGQGNSMATPLQLCAMISCVANGGRYYQPRLIKKAERREGEKMVTIVKDEPRLKVDLLKEGVKKSDIDLIHLGMWKAVNEQGGTAGRVKIPPYEVDGVKLPGYEVAAKTGTAQAETAIVDGKPYQRHNSWTMAFAPYNEPRYAVVVFVHDGKSGGKVCGPLVHLILRGLLARDEGMRLPLHPLDPVAGKLEPIEEIALPADVLEAIDLTQNDGDTGDESAEAAAASGIVPENPNATQPITPKPTITRKADAEGTVVKPRKKPPARSH</sequence>
<dbReference type="InterPro" id="IPR012338">
    <property type="entry name" value="Beta-lactam/transpept-like"/>
</dbReference>
<dbReference type="InterPro" id="IPR001460">
    <property type="entry name" value="PCN-bd_Tpept"/>
</dbReference>
<dbReference type="RefSeq" id="WP_341403744.1">
    <property type="nucleotide sequence ID" value="NZ_JBBUKT010000002.1"/>
</dbReference>
<comment type="caution">
    <text evidence="15">The sequence shown here is derived from an EMBL/GenBank/DDBJ whole genome shotgun (WGS) entry which is preliminary data.</text>
</comment>
<evidence type="ECO:0000313" key="15">
    <source>
        <dbReference type="EMBL" id="MEK7950280.1"/>
    </source>
</evidence>
<name>A0ABU9AUE8_9BACT</name>
<evidence type="ECO:0000256" key="6">
    <source>
        <dbReference type="ARBA" id="ARBA00022729"/>
    </source>
</evidence>
<comment type="subcellular location">
    <subcellularLocation>
        <location evidence="2">Membrane</location>
    </subcellularLocation>
</comment>
<evidence type="ECO:0000256" key="12">
    <source>
        <dbReference type="SAM" id="Phobius"/>
    </source>
</evidence>
<protein>
    <recommendedName>
        <fullName evidence="4 10">Beta-lactamase</fullName>
        <ecNumber evidence="4 10">3.5.2.6</ecNumber>
    </recommendedName>
</protein>
<evidence type="ECO:0000256" key="8">
    <source>
        <dbReference type="ARBA" id="ARBA00023136"/>
    </source>
</evidence>
<dbReference type="PROSITE" id="PS00337">
    <property type="entry name" value="BETA_LACTAMASE_D"/>
    <property type="match status" value="1"/>
</dbReference>
<comment type="catalytic activity">
    <reaction evidence="1 10">
        <text>a beta-lactam + H2O = a substituted beta-amino acid</text>
        <dbReference type="Rhea" id="RHEA:20401"/>
        <dbReference type="ChEBI" id="CHEBI:15377"/>
        <dbReference type="ChEBI" id="CHEBI:35627"/>
        <dbReference type="ChEBI" id="CHEBI:140347"/>
        <dbReference type="EC" id="3.5.2.6"/>
    </reaction>
</comment>
<evidence type="ECO:0000259" key="14">
    <source>
        <dbReference type="Pfam" id="PF03717"/>
    </source>
</evidence>
<evidence type="ECO:0000256" key="5">
    <source>
        <dbReference type="ARBA" id="ARBA00022645"/>
    </source>
</evidence>
<dbReference type="Gene3D" id="3.90.1310.10">
    <property type="entry name" value="Penicillin-binding protein 2a (Domain 2)"/>
    <property type="match status" value="1"/>
</dbReference>
<keyword evidence="7 10" id="KW-0378">Hydrolase</keyword>
<proteinExistence type="inferred from homology"/>
<dbReference type="InterPro" id="IPR036138">
    <property type="entry name" value="PBP_dimer_sf"/>
</dbReference>
<evidence type="ECO:0000256" key="1">
    <source>
        <dbReference type="ARBA" id="ARBA00001526"/>
    </source>
</evidence>
<dbReference type="EMBL" id="JBBUKT010000002">
    <property type="protein sequence ID" value="MEK7950280.1"/>
    <property type="molecule type" value="Genomic_DNA"/>
</dbReference>
<evidence type="ECO:0000256" key="11">
    <source>
        <dbReference type="SAM" id="MobiDB-lite"/>
    </source>
</evidence>
<evidence type="ECO:0000313" key="16">
    <source>
        <dbReference type="Proteomes" id="UP001371305"/>
    </source>
</evidence>
<evidence type="ECO:0000256" key="7">
    <source>
        <dbReference type="ARBA" id="ARBA00022801"/>
    </source>
</evidence>
<evidence type="ECO:0000256" key="3">
    <source>
        <dbReference type="ARBA" id="ARBA00007898"/>
    </source>
</evidence>
<dbReference type="Gene3D" id="3.40.710.10">
    <property type="entry name" value="DD-peptidase/beta-lactamase superfamily"/>
    <property type="match status" value="1"/>
</dbReference>
<dbReference type="Pfam" id="PF00905">
    <property type="entry name" value="Transpeptidase"/>
    <property type="match status" value="1"/>
</dbReference>
<keyword evidence="12" id="KW-1133">Transmembrane helix</keyword>
<dbReference type="SUPFAM" id="SSF56601">
    <property type="entry name" value="beta-lactamase/transpeptidase-like"/>
    <property type="match status" value="1"/>
</dbReference>
<evidence type="ECO:0000256" key="10">
    <source>
        <dbReference type="RuleBase" id="RU361140"/>
    </source>
</evidence>
<gene>
    <name evidence="15" type="ORF">WKV53_07225</name>
</gene>
<feature type="transmembrane region" description="Helical" evidence="12">
    <location>
        <begin position="12"/>
        <end position="29"/>
    </location>
</feature>
<dbReference type="Proteomes" id="UP001371305">
    <property type="component" value="Unassembled WGS sequence"/>
</dbReference>
<keyword evidence="16" id="KW-1185">Reference proteome</keyword>
<comment type="similarity">
    <text evidence="3 10">Belongs to the class-D beta-lactamase family.</text>
</comment>
<keyword evidence="6" id="KW-0732">Signal</keyword>
<feature type="domain" description="Penicillin-binding protein transpeptidase" evidence="13">
    <location>
        <begin position="297"/>
        <end position="642"/>
    </location>
</feature>
<dbReference type="InterPro" id="IPR002137">
    <property type="entry name" value="Beta-lactam_class-D_AS"/>
</dbReference>
<keyword evidence="8 12" id="KW-0472">Membrane</keyword>